<protein>
    <submittedName>
        <fullName evidence="4">Recombinase family protein</fullName>
    </submittedName>
</protein>
<organism evidence="4 5">
    <name type="scientific">Williamsia marianensis</name>
    <dbReference type="NCBI Taxonomy" id="85044"/>
    <lineage>
        <taxon>Bacteria</taxon>
        <taxon>Bacillati</taxon>
        <taxon>Actinomycetota</taxon>
        <taxon>Actinomycetes</taxon>
        <taxon>Mycobacteriales</taxon>
        <taxon>Nocardiaceae</taxon>
        <taxon>Williamsia</taxon>
    </lineage>
</organism>
<feature type="coiled-coil region" evidence="1">
    <location>
        <begin position="386"/>
        <end position="413"/>
    </location>
</feature>
<sequence length="473" mass="51919">MRTAIYLRQSQDRDGTEYGVERQREQVAKLVAQRDWIVTETFVDNDVSATSRKPRPQFERMMAGVEAGEFDVIVARHMDRLTRRLSDLERVLTACEAAGVIIVTAADGVDTSTDGGRLVARILGSVAQGEVERKSARQRAAVVQAAKQGRWVGGRRAFGYEGDGMTVRETEADMIRRGYEAVLGGEPVTAVARMWNEAGFVTTQTKRDGSPNAWQRSGVRDVLLNPRNAGLRRHRPVGGHGEFRKNPESYIVGKAQWPAIVDEDTYRATARLLTAPERRSTVVNAQALLTGVARCQCGSTVNAGGARRNYRTYRCKDVPSHLARMAAPADAYVEAIIVERLSRPDALEVFAPAVAADTRDFSTEADTLRRRLEDLAVDYADGVLTREQFATVNERVRARLAHLEAEMAAAGATDLVAPLVGSGDVAAAWADLATARKRGVIDALATITLMPPGRGTRTFREESVVIEWRTDRA</sequence>
<dbReference type="InterPro" id="IPR050639">
    <property type="entry name" value="SSR_resolvase"/>
</dbReference>
<evidence type="ECO:0000259" key="2">
    <source>
        <dbReference type="PROSITE" id="PS51736"/>
    </source>
</evidence>
<evidence type="ECO:0000259" key="3">
    <source>
        <dbReference type="PROSITE" id="PS51737"/>
    </source>
</evidence>
<name>A0ABU4EW50_WILMA</name>
<feature type="domain" description="Resolvase/invertase-type recombinase catalytic" evidence="2">
    <location>
        <begin position="2"/>
        <end position="149"/>
    </location>
</feature>
<dbReference type="PROSITE" id="PS51736">
    <property type="entry name" value="RECOMBINASES_3"/>
    <property type="match status" value="1"/>
</dbReference>
<feature type="domain" description="Recombinase" evidence="3">
    <location>
        <begin position="157"/>
        <end position="279"/>
    </location>
</feature>
<dbReference type="Gene3D" id="3.90.1750.20">
    <property type="entry name" value="Putative Large Serine Recombinase, Chain B, Domain 2"/>
    <property type="match status" value="1"/>
</dbReference>
<proteinExistence type="predicted"/>
<dbReference type="Proteomes" id="UP001185792">
    <property type="component" value="Unassembled WGS sequence"/>
</dbReference>
<dbReference type="RefSeq" id="WP_317713912.1">
    <property type="nucleotide sequence ID" value="NZ_JAWLUM010000003.1"/>
</dbReference>
<dbReference type="Pfam" id="PF07508">
    <property type="entry name" value="Recombinase"/>
    <property type="match status" value="1"/>
</dbReference>
<dbReference type="PROSITE" id="PS51737">
    <property type="entry name" value="RECOMBINASE_DNA_BIND"/>
    <property type="match status" value="1"/>
</dbReference>
<dbReference type="Gene3D" id="3.40.50.1390">
    <property type="entry name" value="Resolvase, N-terminal catalytic domain"/>
    <property type="match status" value="1"/>
</dbReference>
<keyword evidence="1" id="KW-0175">Coiled coil</keyword>
<dbReference type="InterPro" id="IPR036162">
    <property type="entry name" value="Resolvase-like_N_sf"/>
</dbReference>
<evidence type="ECO:0000313" key="4">
    <source>
        <dbReference type="EMBL" id="MDV7135480.1"/>
    </source>
</evidence>
<dbReference type="CDD" id="cd00338">
    <property type="entry name" value="Ser_Recombinase"/>
    <property type="match status" value="1"/>
</dbReference>
<gene>
    <name evidence="4" type="ORF">R4198_17410</name>
</gene>
<dbReference type="EMBL" id="JAWLUM010000003">
    <property type="protein sequence ID" value="MDV7135480.1"/>
    <property type="molecule type" value="Genomic_DNA"/>
</dbReference>
<accession>A0ABU4EW50</accession>
<dbReference type="InterPro" id="IPR011109">
    <property type="entry name" value="DNA_bind_recombinase_dom"/>
</dbReference>
<reference evidence="4 5" key="1">
    <citation type="submission" date="2023-10" db="EMBL/GenBank/DDBJ databases">
        <title>Development of a sustainable strategy for remediation of hydrocarbon-contaminated territories based on the waste exchange concept.</title>
        <authorList>
            <person name="Krivoruchko A."/>
        </authorList>
    </citation>
    <scope>NUCLEOTIDE SEQUENCE [LARGE SCALE GENOMIC DNA]</scope>
    <source>
        <strain evidence="4 5">IEGM 1236</strain>
    </source>
</reference>
<dbReference type="SMART" id="SM00857">
    <property type="entry name" value="Resolvase"/>
    <property type="match status" value="1"/>
</dbReference>
<dbReference type="Pfam" id="PF00239">
    <property type="entry name" value="Resolvase"/>
    <property type="match status" value="1"/>
</dbReference>
<keyword evidence="5" id="KW-1185">Reference proteome</keyword>
<dbReference type="InterPro" id="IPR006119">
    <property type="entry name" value="Resolv_N"/>
</dbReference>
<evidence type="ECO:0000256" key="1">
    <source>
        <dbReference type="SAM" id="Coils"/>
    </source>
</evidence>
<dbReference type="InterPro" id="IPR038109">
    <property type="entry name" value="DNA_bind_recomb_sf"/>
</dbReference>
<dbReference type="PANTHER" id="PTHR30461:SF23">
    <property type="entry name" value="DNA RECOMBINASE-RELATED"/>
    <property type="match status" value="1"/>
</dbReference>
<dbReference type="SUPFAM" id="SSF53041">
    <property type="entry name" value="Resolvase-like"/>
    <property type="match status" value="1"/>
</dbReference>
<evidence type="ECO:0000313" key="5">
    <source>
        <dbReference type="Proteomes" id="UP001185792"/>
    </source>
</evidence>
<dbReference type="PANTHER" id="PTHR30461">
    <property type="entry name" value="DNA-INVERTASE FROM LAMBDOID PROPHAGE"/>
    <property type="match status" value="1"/>
</dbReference>
<comment type="caution">
    <text evidence="4">The sequence shown here is derived from an EMBL/GenBank/DDBJ whole genome shotgun (WGS) entry which is preliminary data.</text>
</comment>